<dbReference type="EC" id="2.7.4.9" evidence="2 10"/>
<evidence type="ECO:0000256" key="3">
    <source>
        <dbReference type="ARBA" id="ARBA00017144"/>
    </source>
</evidence>
<dbReference type="Gene3D" id="3.40.50.300">
    <property type="entry name" value="P-loop containing nucleotide triphosphate hydrolases"/>
    <property type="match status" value="1"/>
</dbReference>
<evidence type="ECO:0000313" key="13">
    <source>
        <dbReference type="Proteomes" id="UP001500888"/>
    </source>
</evidence>
<comment type="caution">
    <text evidence="10">Lacks conserved residue(s) required for the propagation of feature annotation.</text>
</comment>
<evidence type="ECO:0000256" key="5">
    <source>
        <dbReference type="ARBA" id="ARBA00022727"/>
    </source>
</evidence>
<proteinExistence type="inferred from homology"/>
<dbReference type="Proteomes" id="UP001500888">
    <property type="component" value="Unassembled WGS sequence"/>
</dbReference>
<dbReference type="PANTHER" id="PTHR10344">
    <property type="entry name" value="THYMIDYLATE KINASE"/>
    <property type="match status" value="1"/>
</dbReference>
<evidence type="ECO:0000256" key="6">
    <source>
        <dbReference type="ARBA" id="ARBA00022741"/>
    </source>
</evidence>
<evidence type="ECO:0000256" key="7">
    <source>
        <dbReference type="ARBA" id="ARBA00022777"/>
    </source>
</evidence>
<keyword evidence="4 10" id="KW-0808">Transferase</keyword>
<accession>A0ABP7I4Q7</accession>
<evidence type="ECO:0000256" key="2">
    <source>
        <dbReference type="ARBA" id="ARBA00012980"/>
    </source>
</evidence>
<comment type="similarity">
    <text evidence="1 10">Belongs to the thymidylate kinase family.</text>
</comment>
<dbReference type="RefSeq" id="WP_344939586.1">
    <property type="nucleotide sequence ID" value="NZ_BAAAZR010000007.1"/>
</dbReference>
<gene>
    <name evidence="12" type="primary">tmk_1</name>
    <name evidence="10" type="synonym">tmk</name>
    <name evidence="12" type="ORF">GCM10022226_31470</name>
</gene>
<keyword evidence="13" id="KW-1185">Reference proteome</keyword>
<organism evidence="12 13">
    <name type="scientific">Sphaerisporangium flaviroseum</name>
    <dbReference type="NCBI Taxonomy" id="509199"/>
    <lineage>
        <taxon>Bacteria</taxon>
        <taxon>Bacillati</taxon>
        <taxon>Actinomycetota</taxon>
        <taxon>Actinomycetes</taxon>
        <taxon>Streptosporangiales</taxon>
        <taxon>Streptosporangiaceae</taxon>
        <taxon>Sphaerisporangium</taxon>
    </lineage>
</organism>
<evidence type="ECO:0000259" key="11">
    <source>
        <dbReference type="Pfam" id="PF02223"/>
    </source>
</evidence>
<evidence type="ECO:0000256" key="10">
    <source>
        <dbReference type="HAMAP-Rule" id="MF_00165"/>
    </source>
</evidence>
<dbReference type="NCBIfam" id="TIGR00041">
    <property type="entry name" value="DTMP_kinase"/>
    <property type="match status" value="1"/>
</dbReference>
<evidence type="ECO:0000256" key="9">
    <source>
        <dbReference type="ARBA" id="ARBA00048743"/>
    </source>
</evidence>
<dbReference type="GO" id="GO:0016301">
    <property type="term" value="F:kinase activity"/>
    <property type="evidence" value="ECO:0007669"/>
    <property type="project" value="UniProtKB-KW"/>
</dbReference>
<comment type="catalytic activity">
    <reaction evidence="9 10">
        <text>dTMP + ATP = dTDP + ADP</text>
        <dbReference type="Rhea" id="RHEA:13517"/>
        <dbReference type="ChEBI" id="CHEBI:30616"/>
        <dbReference type="ChEBI" id="CHEBI:58369"/>
        <dbReference type="ChEBI" id="CHEBI:63528"/>
        <dbReference type="ChEBI" id="CHEBI:456216"/>
        <dbReference type="EC" id="2.7.4.9"/>
    </reaction>
</comment>
<protein>
    <recommendedName>
        <fullName evidence="3 10">Thymidylate kinase</fullName>
        <ecNumber evidence="2 10">2.7.4.9</ecNumber>
    </recommendedName>
    <alternativeName>
        <fullName evidence="10">dTMP kinase</fullName>
    </alternativeName>
</protein>
<dbReference type="CDD" id="cd01672">
    <property type="entry name" value="TMPK"/>
    <property type="match status" value="1"/>
</dbReference>
<keyword evidence="6 10" id="KW-0547">Nucleotide-binding</keyword>
<dbReference type="InterPro" id="IPR027417">
    <property type="entry name" value="P-loop_NTPase"/>
</dbReference>
<evidence type="ECO:0000256" key="4">
    <source>
        <dbReference type="ARBA" id="ARBA00022679"/>
    </source>
</evidence>
<comment type="caution">
    <text evidence="12">The sequence shown here is derived from an EMBL/GenBank/DDBJ whole genome shotgun (WGS) entry which is preliminary data.</text>
</comment>
<reference evidence="13" key="1">
    <citation type="journal article" date="2019" name="Int. J. Syst. Evol. Microbiol.">
        <title>The Global Catalogue of Microorganisms (GCM) 10K type strain sequencing project: providing services to taxonomists for standard genome sequencing and annotation.</title>
        <authorList>
            <consortium name="The Broad Institute Genomics Platform"/>
            <consortium name="The Broad Institute Genome Sequencing Center for Infectious Disease"/>
            <person name="Wu L."/>
            <person name="Ma J."/>
        </authorList>
    </citation>
    <scope>NUCLEOTIDE SEQUENCE [LARGE SCALE GENOMIC DNA]</scope>
    <source>
        <strain evidence="13">JCM 16908</strain>
    </source>
</reference>
<dbReference type="EMBL" id="BAAAZR010000007">
    <property type="protein sequence ID" value="GAA3808904.1"/>
    <property type="molecule type" value="Genomic_DNA"/>
</dbReference>
<feature type="domain" description="Thymidylate kinase-like" evidence="11">
    <location>
        <begin position="8"/>
        <end position="167"/>
    </location>
</feature>
<keyword evidence="8 10" id="KW-0067">ATP-binding</keyword>
<dbReference type="Pfam" id="PF02223">
    <property type="entry name" value="Thymidylate_kin"/>
    <property type="match status" value="1"/>
</dbReference>
<evidence type="ECO:0000313" key="12">
    <source>
        <dbReference type="EMBL" id="GAA3808904.1"/>
    </source>
</evidence>
<name>A0ABP7I4Q7_9ACTN</name>
<comment type="function">
    <text evidence="10">Phosphorylation of dTMP to form dTDP in both de novo and salvage pathways of dTTP synthesis.</text>
</comment>
<dbReference type="SUPFAM" id="SSF52540">
    <property type="entry name" value="P-loop containing nucleoside triphosphate hydrolases"/>
    <property type="match status" value="1"/>
</dbReference>
<dbReference type="PANTHER" id="PTHR10344:SF4">
    <property type="entry name" value="UMP-CMP KINASE 2, MITOCHONDRIAL"/>
    <property type="match status" value="1"/>
</dbReference>
<keyword evidence="5 10" id="KW-0545">Nucleotide biosynthesis</keyword>
<dbReference type="InterPro" id="IPR018094">
    <property type="entry name" value="Thymidylate_kinase"/>
</dbReference>
<dbReference type="HAMAP" id="MF_00165">
    <property type="entry name" value="Thymidylate_kinase"/>
    <property type="match status" value="1"/>
</dbReference>
<evidence type="ECO:0000256" key="1">
    <source>
        <dbReference type="ARBA" id="ARBA00009776"/>
    </source>
</evidence>
<evidence type="ECO:0000256" key="8">
    <source>
        <dbReference type="ARBA" id="ARBA00022840"/>
    </source>
</evidence>
<sequence length="202" mass="22220">MSGVLVALDGPGGAGKSSMTRQLFDALTGAGLPVLATTEPSRTELGELARHGTDTYRGLAYACLIAADRYHHLDSEITPALQAGRLVLCDRYIASSLVLQRLDGVPLEFLRHLAAHVPPPDMQIILTADPGLLRQRLDERGTHSRYERDLSSCRREHELYAETARLLREDGVYLLHVDTSTVSPAELTAELAVQITALWQRR</sequence>
<dbReference type="InterPro" id="IPR039430">
    <property type="entry name" value="Thymidylate_kin-like_dom"/>
</dbReference>
<keyword evidence="7 10" id="KW-0418">Kinase</keyword>